<organism evidence="3 4">
    <name type="scientific">Sedimentitalea xiamensis</name>
    <dbReference type="NCBI Taxonomy" id="3050037"/>
    <lineage>
        <taxon>Bacteria</taxon>
        <taxon>Pseudomonadati</taxon>
        <taxon>Pseudomonadota</taxon>
        <taxon>Alphaproteobacteria</taxon>
        <taxon>Rhodobacterales</taxon>
        <taxon>Paracoccaceae</taxon>
        <taxon>Sedimentitalea</taxon>
    </lineage>
</organism>
<evidence type="ECO:0000313" key="4">
    <source>
        <dbReference type="Proteomes" id="UP001227126"/>
    </source>
</evidence>
<gene>
    <name evidence="3" type="ORF">QO034_01390</name>
</gene>
<dbReference type="PANTHER" id="PTHR35894:SF5">
    <property type="entry name" value="MU-LIKE PROPHAGE FLUMU DNA TRANSPOSITION PROTEIN B"/>
    <property type="match status" value="1"/>
</dbReference>
<dbReference type="InterPro" id="IPR052026">
    <property type="entry name" value="ExeA_AAA_ATPase_DNA-bind"/>
</dbReference>
<name>A0ABT7F9G1_9RHOB</name>
<dbReference type="Pfam" id="PF13401">
    <property type="entry name" value="AAA_22"/>
    <property type="match status" value="1"/>
</dbReference>
<evidence type="ECO:0000313" key="3">
    <source>
        <dbReference type="EMBL" id="MDK3071752.1"/>
    </source>
</evidence>
<dbReference type="Proteomes" id="UP001227126">
    <property type="component" value="Unassembled WGS sequence"/>
</dbReference>
<evidence type="ECO:0000256" key="1">
    <source>
        <dbReference type="SAM" id="MobiDB-lite"/>
    </source>
</evidence>
<dbReference type="RefSeq" id="WP_284483702.1">
    <property type="nucleotide sequence ID" value="NZ_JASNJE010000001.1"/>
</dbReference>
<comment type="caution">
    <text evidence="3">The sequence shown here is derived from an EMBL/GenBank/DDBJ whole genome shotgun (WGS) entry which is preliminary data.</text>
</comment>
<dbReference type="SUPFAM" id="SSF52540">
    <property type="entry name" value="P-loop containing nucleoside triphosphate hydrolases"/>
    <property type="match status" value="1"/>
</dbReference>
<dbReference type="Gene3D" id="3.40.50.300">
    <property type="entry name" value="P-loop containing nucleotide triphosphate hydrolases"/>
    <property type="match status" value="1"/>
</dbReference>
<sequence>MYEAFFGLEVLPFKITPDPAFIYWNKGNRRAASILAFGIEQLVPITVVTGEVGTGKTTLLQQFLEDAPTDMTVGLISNFWSGMGGLYQWILNAFDLPSAGSEVELFRRFQDFVVSEYAAGRRCVLIVDEAQNVSDADLEQLRMLTNMNAGKDSLFMLFLVGQPQLRDRLLQPDNRQIAQRVGASFHLGPMSLEDTRNYVRHRIKVAGGTREIFDDEALDLVHKVAGGVPRLTNVVCELAMVTAFGDEVEKIDGPFMEELLAEAEANGMMAHLPLQSDLQPPPPPREVEAEKPKSPARFEPIPFRSPARKGNGHQQIRLISEPENADQDDPANRHERTDPVVAENLADSLPETDRARPAPDDEQVDVLQSVMRAAPHATPVKAAPARESGEVSESSPQADAEAVRPLAEEKPEGPAGRSRLLACLDHGLNAALVSCVVAAVYATIFSLPDAPVASVESAQAAEDFRTVVTPQPESRPVVSIVPLDNPDGSRLLEQALNAGGVEPAAAALAFARAALRDQPRAAYYLGQVFETGNGVARDRALARAWYMLAEEDVRSARRRLEDLAPPENGTNLAPPLPSLGGPVEGGGSEFIWTSGDGADPAFYLVESATAPDATPTKLGMTTLSAMKQDDTGDARVWRVIAANADLGLYSISQWRLMGAAPDPSVQIVTPVVPNITIFDPSGANARLAEALAGTFPGADISAAVNTGETLIQTVVRYFYDKDRDLAERVANQVGDSVSAVRSSAPGTDPPLPGQIHVLLAAP</sequence>
<reference evidence="3 4" key="1">
    <citation type="submission" date="2023-05" db="EMBL/GenBank/DDBJ databases">
        <title>Sedimentitalea sp. nov. JM2-8.</title>
        <authorList>
            <person name="Huang J."/>
        </authorList>
    </citation>
    <scope>NUCLEOTIDE SEQUENCE [LARGE SCALE GENOMIC DNA]</scope>
    <source>
        <strain evidence="3 4">JM2-8</strain>
    </source>
</reference>
<dbReference type="SMART" id="SM00671">
    <property type="entry name" value="SEL1"/>
    <property type="match status" value="1"/>
</dbReference>
<proteinExistence type="predicted"/>
<feature type="region of interest" description="Disordered" evidence="1">
    <location>
        <begin position="273"/>
        <end position="361"/>
    </location>
</feature>
<feature type="domain" description="ORC1/DEAH AAA+ ATPase" evidence="2">
    <location>
        <begin position="45"/>
        <end position="169"/>
    </location>
</feature>
<dbReference type="InterPro" id="IPR011990">
    <property type="entry name" value="TPR-like_helical_dom_sf"/>
</dbReference>
<dbReference type="InterPro" id="IPR049945">
    <property type="entry name" value="AAA_22"/>
</dbReference>
<protein>
    <submittedName>
        <fullName evidence="3">AAA family ATPase</fullName>
    </submittedName>
</protein>
<dbReference type="EMBL" id="JASNJE010000001">
    <property type="protein sequence ID" value="MDK3071752.1"/>
    <property type="molecule type" value="Genomic_DNA"/>
</dbReference>
<dbReference type="PANTHER" id="PTHR35894">
    <property type="entry name" value="GENERAL SECRETION PATHWAY PROTEIN A-RELATED"/>
    <property type="match status" value="1"/>
</dbReference>
<dbReference type="SUPFAM" id="SSF81901">
    <property type="entry name" value="HCP-like"/>
    <property type="match status" value="1"/>
</dbReference>
<evidence type="ECO:0000259" key="2">
    <source>
        <dbReference type="Pfam" id="PF13401"/>
    </source>
</evidence>
<dbReference type="InterPro" id="IPR027417">
    <property type="entry name" value="P-loop_NTPase"/>
</dbReference>
<dbReference type="InterPro" id="IPR006597">
    <property type="entry name" value="Sel1-like"/>
</dbReference>
<feature type="region of interest" description="Disordered" evidence="1">
    <location>
        <begin position="375"/>
        <end position="414"/>
    </location>
</feature>
<keyword evidence="4" id="KW-1185">Reference proteome</keyword>
<accession>A0ABT7F9G1</accession>
<dbReference type="Gene3D" id="1.25.40.10">
    <property type="entry name" value="Tetratricopeptide repeat domain"/>
    <property type="match status" value="1"/>
</dbReference>